<keyword evidence="2 3" id="KW-0378">Hydrolase</keyword>
<comment type="caution">
    <text evidence="4">The sequence shown here is derived from an EMBL/GenBank/DDBJ whole genome shotgun (WGS) entry which is preliminary data.</text>
</comment>
<dbReference type="HAMAP" id="MF_00242">
    <property type="entry name" value="Arg_deiminase"/>
    <property type="match status" value="1"/>
</dbReference>
<evidence type="ECO:0000313" key="4">
    <source>
        <dbReference type="EMBL" id="TDB93353.1"/>
    </source>
</evidence>
<dbReference type="SUPFAM" id="SSF55909">
    <property type="entry name" value="Pentein"/>
    <property type="match status" value="1"/>
</dbReference>
<comment type="pathway">
    <text evidence="3">Amino-acid degradation; L-arginine degradation via ADI pathway; carbamoyl phosphate from L-arginine: step 1/2.</text>
</comment>
<dbReference type="EC" id="3.5.3.6" evidence="3"/>
<name>A0ABY2DGN9_9ACTN</name>
<dbReference type="Gene3D" id="1.10.3930.10">
    <property type="entry name" value="Arginine deiminase"/>
    <property type="match status" value="1"/>
</dbReference>
<dbReference type="Pfam" id="PF02274">
    <property type="entry name" value="ADI"/>
    <property type="match status" value="1"/>
</dbReference>
<dbReference type="Gene3D" id="3.75.10.10">
    <property type="entry name" value="L-arginine/glycine Amidinotransferase, Chain A"/>
    <property type="match status" value="1"/>
</dbReference>
<dbReference type="NCBIfam" id="NF002381">
    <property type="entry name" value="PRK01388.1"/>
    <property type="match status" value="1"/>
</dbReference>
<dbReference type="InterPro" id="IPR003876">
    <property type="entry name" value="Arg_deiminase"/>
</dbReference>
<dbReference type="PANTHER" id="PTHR47271:SF2">
    <property type="entry name" value="ARGININE DEIMINASE"/>
    <property type="match status" value="1"/>
</dbReference>
<organism evidence="4 5">
    <name type="scientific">Micromonospora fluostatini</name>
    <dbReference type="NCBI Taxonomy" id="1629071"/>
    <lineage>
        <taxon>Bacteria</taxon>
        <taxon>Bacillati</taxon>
        <taxon>Actinomycetota</taxon>
        <taxon>Actinomycetes</taxon>
        <taxon>Micromonosporales</taxon>
        <taxon>Micromonosporaceae</taxon>
        <taxon>Micromonospora</taxon>
    </lineage>
</organism>
<evidence type="ECO:0000256" key="3">
    <source>
        <dbReference type="HAMAP-Rule" id="MF_00242"/>
    </source>
</evidence>
<dbReference type="PRINTS" id="PR01466">
    <property type="entry name" value="ARGDEIMINASE"/>
</dbReference>
<dbReference type="PANTHER" id="PTHR47271">
    <property type="entry name" value="ARGININE DEIMINASE"/>
    <property type="match status" value="1"/>
</dbReference>
<evidence type="ECO:0000313" key="5">
    <source>
        <dbReference type="Proteomes" id="UP000295626"/>
    </source>
</evidence>
<comment type="similarity">
    <text evidence="1 3">Belongs to the arginine deiminase family.</text>
</comment>
<keyword evidence="3" id="KW-0056">Arginine metabolism</keyword>
<sequence>MTHHVDSEVGALGTVLLHRPGPELARLTPRNNDSLLFDAIPWVGRAQEEHDAFAAALRERGVEVLYLATLLAETLAVDEARADLTDQVLRSPRLGDTLRRRVAEHLAYLDPVALAGVLVAGLAHEELRLGPDRPGGLVYTLMDRHDFVIDPLPNLLFTRDSAIWIGDRVGVTSLAMPARRRETTLTEAIYRHHPRFAGTELVYHPRLEHLEGGDVLLLAPGVLAVGVGERTTPAGAERLARQVFTAGLAHTILVVPIAQERATMHLDTVCTMVDVDAVLMYPNVADTLTAYPVVPGEDGVPRVGAAAPFLRAAADAMGLDRLRVIDTGLDPVTAEREQWDDGNNTLALAPRLCVGYERNVETNAQLERAGIEVIRIAGSELGSGRGGPRCMSCPLVRDPLPG</sequence>
<evidence type="ECO:0000256" key="2">
    <source>
        <dbReference type="ARBA" id="ARBA00022801"/>
    </source>
</evidence>
<keyword evidence="3" id="KW-0963">Cytoplasm</keyword>
<dbReference type="EMBL" id="SMKE01000412">
    <property type="protein sequence ID" value="TDB93353.1"/>
    <property type="molecule type" value="Genomic_DNA"/>
</dbReference>
<reference evidence="4 5" key="1">
    <citation type="submission" date="2019-02" db="EMBL/GenBank/DDBJ databases">
        <title>Draft genome sequences of novel Actinobacteria.</title>
        <authorList>
            <person name="Sahin N."/>
            <person name="Ay H."/>
            <person name="Saygin H."/>
        </authorList>
    </citation>
    <scope>NUCLEOTIDE SEQUENCE [LARGE SCALE GENOMIC DNA]</scope>
    <source>
        <strain evidence="4 5">JCM 30529</strain>
    </source>
</reference>
<proteinExistence type="inferred from homology"/>
<protein>
    <recommendedName>
        <fullName evidence="3">Arginine deiminase</fullName>
        <shortName evidence="3">ADI</shortName>
        <ecNumber evidence="3">3.5.3.6</ecNumber>
    </recommendedName>
    <alternativeName>
        <fullName evidence="3">Arginine dihydrolase</fullName>
        <shortName evidence="3">AD</shortName>
    </alternativeName>
</protein>
<comment type="catalytic activity">
    <reaction evidence="3">
        <text>L-arginine + H2O = L-citrulline + NH4(+)</text>
        <dbReference type="Rhea" id="RHEA:19597"/>
        <dbReference type="ChEBI" id="CHEBI:15377"/>
        <dbReference type="ChEBI" id="CHEBI:28938"/>
        <dbReference type="ChEBI" id="CHEBI:32682"/>
        <dbReference type="ChEBI" id="CHEBI:57743"/>
        <dbReference type="EC" id="3.5.3.6"/>
    </reaction>
</comment>
<dbReference type="Proteomes" id="UP000295626">
    <property type="component" value="Unassembled WGS sequence"/>
</dbReference>
<evidence type="ECO:0000256" key="1">
    <source>
        <dbReference type="ARBA" id="ARBA00010206"/>
    </source>
</evidence>
<gene>
    <name evidence="3" type="primary">arcA</name>
    <name evidence="4" type="ORF">E1091_12000</name>
</gene>
<accession>A0ABY2DGN9</accession>
<keyword evidence="5" id="KW-1185">Reference proteome</keyword>
<dbReference type="PIRSF" id="PIRSF006356">
    <property type="entry name" value="Arg_deiminase"/>
    <property type="match status" value="1"/>
</dbReference>
<feature type="active site" description="Amidino-cysteine intermediate" evidence="3">
    <location>
        <position position="390"/>
    </location>
</feature>
<comment type="subcellular location">
    <subcellularLocation>
        <location evidence="3">Cytoplasm</location>
    </subcellularLocation>
</comment>